<dbReference type="Gene3D" id="3.90.220.20">
    <property type="entry name" value="DNA methylase specificity domains"/>
    <property type="match status" value="1"/>
</dbReference>
<keyword evidence="4" id="KW-0175">Coiled coil</keyword>
<dbReference type="AlphaFoldDB" id="A0A6C0K6G7"/>
<protein>
    <recommendedName>
        <fullName evidence="5">Type I restriction modification DNA specificity domain-containing protein</fullName>
    </recommendedName>
</protein>
<evidence type="ECO:0000256" key="3">
    <source>
        <dbReference type="ARBA" id="ARBA00023125"/>
    </source>
</evidence>
<dbReference type="InterPro" id="IPR044946">
    <property type="entry name" value="Restrct_endonuc_typeI_TRD_sf"/>
</dbReference>
<dbReference type="Pfam" id="PF01420">
    <property type="entry name" value="Methylase_S"/>
    <property type="match status" value="1"/>
</dbReference>
<organism evidence="6">
    <name type="scientific">viral metagenome</name>
    <dbReference type="NCBI Taxonomy" id="1070528"/>
    <lineage>
        <taxon>unclassified sequences</taxon>
        <taxon>metagenomes</taxon>
        <taxon>organismal metagenomes</taxon>
    </lineage>
</organism>
<proteinExistence type="inferred from homology"/>
<evidence type="ECO:0000256" key="1">
    <source>
        <dbReference type="ARBA" id="ARBA00010923"/>
    </source>
</evidence>
<dbReference type="EMBL" id="MN740823">
    <property type="protein sequence ID" value="QHU13655.1"/>
    <property type="molecule type" value="Genomic_DNA"/>
</dbReference>
<comment type="similarity">
    <text evidence="1">Belongs to the type-I restriction system S methylase family.</text>
</comment>
<dbReference type="GO" id="GO:0009307">
    <property type="term" value="P:DNA restriction-modification system"/>
    <property type="evidence" value="ECO:0007669"/>
    <property type="project" value="UniProtKB-KW"/>
</dbReference>
<dbReference type="GO" id="GO:0003677">
    <property type="term" value="F:DNA binding"/>
    <property type="evidence" value="ECO:0007669"/>
    <property type="project" value="UniProtKB-KW"/>
</dbReference>
<keyword evidence="2" id="KW-0680">Restriction system</keyword>
<dbReference type="SUPFAM" id="SSF116734">
    <property type="entry name" value="DNA methylase specificity domain"/>
    <property type="match status" value="1"/>
</dbReference>
<feature type="coiled-coil region" evidence="4">
    <location>
        <begin position="146"/>
        <end position="173"/>
    </location>
</feature>
<sequence length="183" mass="21230">MTERTLEDLCNILPRSKRNTKYGSKEGAFPFFRGTAIVDSFVDTPDYLGESIIIGDGGAANINYCYEFSASDNCFILQNKNKSILNLKYAYYYLSNNLDIMNNLYTGQPLSVHQPLSVRHLSKSSLKNITIPVHSLDKQYEIVEYCENNENNIKELEKEIVENRKRMAQYMKDSRKIIEFWKI</sequence>
<dbReference type="InterPro" id="IPR000055">
    <property type="entry name" value="Restrct_endonuc_typeI_TRD"/>
</dbReference>
<accession>A0A6C0K6G7</accession>
<evidence type="ECO:0000259" key="5">
    <source>
        <dbReference type="Pfam" id="PF01420"/>
    </source>
</evidence>
<evidence type="ECO:0000256" key="2">
    <source>
        <dbReference type="ARBA" id="ARBA00022747"/>
    </source>
</evidence>
<reference evidence="6" key="1">
    <citation type="journal article" date="2020" name="Nature">
        <title>Giant virus diversity and host interactions through global metagenomics.</title>
        <authorList>
            <person name="Schulz F."/>
            <person name="Roux S."/>
            <person name="Paez-Espino D."/>
            <person name="Jungbluth S."/>
            <person name="Walsh D.A."/>
            <person name="Denef V.J."/>
            <person name="McMahon K.D."/>
            <person name="Konstantinidis K.T."/>
            <person name="Eloe-Fadrosh E.A."/>
            <person name="Kyrpides N.C."/>
            <person name="Woyke T."/>
        </authorList>
    </citation>
    <scope>NUCLEOTIDE SEQUENCE</scope>
    <source>
        <strain evidence="6">GVMAG-S-1101178-73</strain>
    </source>
</reference>
<evidence type="ECO:0000313" key="6">
    <source>
        <dbReference type="EMBL" id="QHU13655.1"/>
    </source>
</evidence>
<keyword evidence="3" id="KW-0238">DNA-binding</keyword>
<name>A0A6C0K6G7_9ZZZZ</name>
<feature type="domain" description="Type I restriction modification DNA specificity" evidence="5">
    <location>
        <begin position="2"/>
        <end position="160"/>
    </location>
</feature>
<evidence type="ECO:0000256" key="4">
    <source>
        <dbReference type="SAM" id="Coils"/>
    </source>
</evidence>